<dbReference type="GO" id="GO:0008870">
    <property type="term" value="F:galactoside O-acetyltransferase activity"/>
    <property type="evidence" value="ECO:0007669"/>
    <property type="project" value="TreeGrafter"/>
</dbReference>
<sequence>MPSEEQRMLSGKLYNVYDKELGKKYERKDQLLHQINFPIPDVDPQAKLTELIGKMGQNCYIEPPFFCDFGDNITLGDDVYCNTNCIFLDSGKISIGSRVLIGPRVNLFAAGHPIDAGVRNKWLGFGKPITIGDNVWIGGGTTVNPGVAIGKNVVIGSGSVVTTDIPNNVVAVGNPCHVLRKITEQDKIYWQAEETDYVEDRGPLGSPDIQ</sequence>
<reference evidence="7 8" key="1">
    <citation type="submission" date="2019-12" db="EMBL/GenBank/DDBJ databases">
        <title>Lactobacillus hilgardii FLUB.</title>
        <authorList>
            <person name="Gustaw K."/>
        </authorList>
    </citation>
    <scope>NUCLEOTIDE SEQUENCE [LARGE SCALE GENOMIC DNA]</scope>
    <source>
        <strain evidence="7 8">FLUB</strain>
    </source>
</reference>
<accession>A0A6P1E2I1</accession>
<evidence type="ECO:0000256" key="4">
    <source>
        <dbReference type="ARBA" id="ARBA00023315"/>
    </source>
</evidence>
<protein>
    <recommendedName>
        <fullName evidence="5">Acetyltransferase</fullName>
        <ecNumber evidence="5">2.3.1.-</ecNumber>
    </recommendedName>
</protein>
<dbReference type="Pfam" id="PF00132">
    <property type="entry name" value="Hexapep"/>
    <property type="match status" value="1"/>
</dbReference>
<evidence type="ECO:0000256" key="5">
    <source>
        <dbReference type="RuleBase" id="RU367021"/>
    </source>
</evidence>
<dbReference type="SMR" id="A0A6P1E2I1"/>
<dbReference type="Proteomes" id="UP000465035">
    <property type="component" value="Chromosome"/>
</dbReference>
<evidence type="ECO:0000256" key="2">
    <source>
        <dbReference type="ARBA" id="ARBA00022679"/>
    </source>
</evidence>
<comment type="similarity">
    <text evidence="1 5">Belongs to the transferase hexapeptide repeat family.</text>
</comment>
<dbReference type="EMBL" id="CP047121">
    <property type="protein sequence ID" value="QHB50808.1"/>
    <property type="molecule type" value="Genomic_DNA"/>
</dbReference>
<gene>
    <name evidence="7" type="ORF">GQR93_00520</name>
</gene>
<dbReference type="InterPro" id="IPR018357">
    <property type="entry name" value="Hexapep_transf_CS"/>
</dbReference>
<keyword evidence="2 5" id="KW-0808">Transferase</keyword>
<dbReference type="AlphaFoldDB" id="A0A6P1E2I1"/>
<dbReference type="Gene3D" id="2.160.10.10">
    <property type="entry name" value="Hexapeptide repeat proteins"/>
    <property type="match status" value="1"/>
</dbReference>
<dbReference type="InterPro" id="IPR001451">
    <property type="entry name" value="Hexapep"/>
</dbReference>
<feature type="domain" description="Maltose/galactoside acetyltransferase" evidence="6">
    <location>
        <begin position="5"/>
        <end position="57"/>
    </location>
</feature>
<dbReference type="PANTHER" id="PTHR43017">
    <property type="entry name" value="GALACTOSIDE O-ACETYLTRANSFERASE"/>
    <property type="match status" value="1"/>
</dbReference>
<dbReference type="FunFam" id="2.160.10.10:FF:000025">
    <property type="entry name" value="Hexapeptide-repeat containing-acetyltransferase"/>
    <property type="match status" value="1"/>
</dbReference>
<keyword evidence="3" id="KW-0677">Repeat</keyword>
<dbReference type="InterPro" id="IPR011004">
    <property type="entry name" value="Trimer_LpxA-like_sf"/>
</dbReference>
<dbReference type="RefSeq" id="WP_003551206.1">
    <property type="nucleotide sequence ID" value="NZ_CABKOL010000106.1"/>
</dbReference>
<evidence type="ECO:0000256" key="3">
    <source>
        <dbReference type="ARBA" id="ARBA00022737"/>
    </source>
</evidence>
<proteinExistence type="inferred from homology"/>
<dbReference type="EC" id="2.3.1.-" evidence="5"/>
<dbReference type="GeneID" id="69056833"/>
<dbReference type="InterPro" id="IPR039369">
    <property type="entry name" value="LacA-like"/>
</dbReference>
<evidence type="ECO:0000313" key="8">
    <source>
        <dbReference type="Proteomes" id="UP000465035"/>
    </source>
</evidence>
<keyword evidence="4 5" id="KW-0012">Acyltransferase</keyword>
<dbReference type="PROSITE" id="PS00101">
    <property type="entry name" value="HEXAPEP_TRANSFERASES"/>
    <property type="match status" value="1"/>
</dbReference>
<dbReference type="Pfam" id="PF12464">
    <property type="entry name" value="Mac"/>
    <property type="match status" value="1"/>
</dbReference>
<evidence type="ECO:0000259" key="6">
    <source>
        <dbReference type="SMART" id="SM01266"/>
    </source>
</evidence>
<dbReference type="InterPro" id="IPR024688">
    <property type="entry name" value="Mac_dom"/>
</dbReference>
<dbReference type="CDD" id="cd03357">
    <property type="entry name" value="LbH_MAT_GAT"/>
    <property type="match status" value="1"/>
</dbReference>
<dbReference type="PANTHER" id="PTHR43017:SF1">
    <property type="entry name" value="ACETYLTRANSFERASE YJL218W-RELATED"/>
    <property type="match status" value="1"/>
</dbReference>
<dbReference type="SMART" id="SM01266">
    <property type="entry name" value="Mac"/>
    <property type="match status" value="1"/>
</dbReference>
<evidence type="ECO:0000256" key="1">
    <source>
        <dbReference type="ARBA" id="ARBA00007274"/>
    </source>
</evidence>
<name>A0A6P1E2I1_LENHI</name>
<dbReference type="SUPFAM" id="SSF51161">
    <property type="entry name" value="Trimeric LpxA-like enzymes"/>
    <property type="match status" value="1"/>
</dbReference>
<organism evidence="7 8">
    <name type="scientific">Lentilactobacillus hilgardii</name>
    <name type="common">Lactobacillus hilgardii</name>
    <dbReference type="NCBI Taxonomy" id="1588"/>
    <lineage>
        <taxon>Bacteria</taxon>
        <taxon>Bacillati</taxon>
        <taxon>Bacillota</taxon>
        <taxon>Bacilli</taxon>
        <taxon>Lactobacillales</taxon>
        <taxon>Lactobacillaceae</taxon>
        <taxon>Lentilactobacillus</taxon>
    </lineage>
</organism>
<evidence type="ECO:0000313" key="7">
    <source>
        <dbReference type="EMBL" id="QHB50808.1"/>
    </source>
</evidence>